<comment type="similarity">
    <text evidence="1">Belongs to the IS150/IS1296 orfA family.</text>
</comment>
<accession>A0A653IGE0</accession>
<dbReference type="PANTHER" id="PTHR33795:SF1">
    <property type="entry name" value="INSERTION ELEMENT IS150 PROTEIN INSJ"/>
    <property type="match status" value="1"/>
</dbReference>
<keyword evidence="5" id="KW-1185">Reference proteome</keyword>
<dbReference type="Proteomes" id="UP000439752">
    <property type="component" value="Unassembled WGS sequence"/>
</dbReference>
<dbReference type="InterPro" id="IPR052057">
    <property type="entry name" value="IS150/IS1296_orfA-like"/>
</dbReference>
<sequence>MVKYTKAFKVQVVERYLTGRDGYRGVAKEFGIARDLIREWSLLYDRWGETIFNPSYTTHSPAFKLEVLNDMATNRLSNREAAVKYRISSPGMISRWRSTYEREGTAGLVAKPKGRAPVARRKKKDFEEMTEVEKLKERIEYLEMENAALKKLKALVQEENARRTGSRHK</sequence>
<feature type="domain" description="Insertion element IS150 protein InsJ-like helix-turn-helix" evidence="3">
    <location>
        <begin position="63"/>
        <end position="115"/>
    </location>
</feature>
<dbReference type="GO" id="GO:0043565">
    <property type="term" value="F:sequence-specific DNA binding"/>
    <property type="evidence" value="ECO:0007669"/>
    <property type="project" value="InterPro"/>
</dbReference>
<dbReference type="RefSeq" id="WP_159173657.1">
    <property type="nucleotide sequence ID" value="NZ_LR732312.1"/>
</dbReference>
<name>A0A653IGE0_9BACL</name>
<evidence type="ECO:0000256" key="1">
    <source>
        <dbReference type="ARBA" id="ARBA00038232"/>
    </source>
</evidence>
<evidence type="ECO:0000313" key="4">
    <source>
        <dbReference type="EMBL" id="VWX37685.1"/>
    </source>
</evidence>
<dbReference type="Gene3D" id="1.10.10.60">
    <property type="entry name" value="Homeodomain-like"/>
    <property type="match status" value="1"/>
</dbReference>
<dbReference type="AlphaFoldDB" id="A0A653IGE0"/>
<evidence type="ECO:0000259" key="3">
    <source>
        <dbReference type="Pfam" id="PF13518"/>
    </source>
</evidence>
<dbReference type="SUPFAM" id="SSF48295">
    <property type="entry name" value="TrpR-like"/>
    <property type="match status" value="1"/>
</dbReference>
<dbReference type="EMBL" id="CABWKQ010000028">
    <property type="protein sequence ID" value="VWX37685.1"/>
    <property type="molecule type" value="Genomic_DNA"/>
</dbReference>
<dbReference type="InterPro" id="IPR055247">
    <property type="entry name" value="InsJ-like_HTH"/>
</dbReference>
<organism evidence="4 5">
    <name type="scientific">Exiguobacterium oxidotolerans</name>
    <dbReference type="NCBI Taxonomy" id="223958"/>
    <lineage>
        <taxon>Bacteria</taxon>
        <taxon>Bacillati</taxon>
        <taxon>Bacillota</taxon>
        <taxon>Bacilli</taxon>
        <taxon>Bacillales</taxon>
        <taxon>Bacillales Family XII. Incertae Sedis</taxon>
        <taxon>Exiguobacterium</taxon>
    </lineage>
</organism>
<proteinExistence type="inferred from homology"/>
<reference evidence="4 5" key="1">
    <citation type="submission" date="2019-10" db="EMBL/GenBank/DDBJ databases">
        <authorList>
            <person name="Karimi E."/>
        </authorList>
    </citation>
    <scope>NUCLEOTIDE SEQUENCE [LARGE SCALE GENOMIC DNA]</scope>
    <source>
        <strain evidence="4">Exiguobacterium sp. 9Y</strain>
    </source>
</reference>
<dbReference type="Pfam" id="PF13518">
    <property type="entry name" value="HTH_28"/>
    <property type="match status" value="1"/>
</dbReference>
<feature type="coiled-coil region" evidence="2">
    <location>
        <begin position="132"/>
        <end position="162"/>
    </location>
</feature>
<gene>
    <name evidence="4" type="ORF">EXIGUO9Y_340012</name>
</gene>
<dbReference type="SUPFAM" id="SSF46689">
    <property type="entry name" value="Homeodomain-like"/>
    <property type="match status" value="1"/>
</dbReference>
<dbReference type="Gene3D" id="1.10.10.10">
    <property type="entry name" value="Winged helix-like DNA-binding domain superfamily/Winged helix DNA-binding domain"/>
    <property type="match status" value="1"/>
</dbReference>
<dbReference type="InterPro" id="IPR009057">
    <property type="entry name" value="Homeodomain-like_sf"/>
</dbReference>
<dbReference type="PANTHER" id="PTHR33795">
    <property type="entry name" value="INSERTION ELEMENT IS150 PROTEIN INSJ"/>
    <property type="match status" value="1"/>
</dbReference>
<protein>
    <recommendedName>
        <fullName evidence="3">Insertion element IS150 protein InsJ-like helix-turn-helix domain-containing protein</fullName>
    </recommendedName>
</protein>
<dbReference type="InterPro" id="IPR036388">
    <property type="entry name" value="WH-like_DNA-bd_sf"/>
</dbReference>
<evidence type="ECO:0000313" key="5">
    <source>
        <dbReference type="Proteomes" id="UP000439752"/>
    </source>
</evidence>
<keyword evidence="2" id="KW-0175">Coiled coil</keyword>
<evidence type="ECO:0000256" key="2">
    <source>
        <dbReference type="SAM" id="Coils"/>
    </source>
</evidence>
<dbReference type="InterPro" id="IPR010921">
    <property type="entry name" value="Trp_repressor/repl_initiator"/>
</dbReference>